<keyword evidence="3" id="KW-1185">Reference proteome</keyword>
<feature type="region of interest" description="Disordered" evidence="1">
    <location>
        <begin position="1"/>
        <end position="30"/>
    </location>
</feature>
<evidence type="ECO:0000313" key="3">
    <source>
        <dbReference type="Proteomes" id="UP000824540"/>
    </source>
</evidence>
<reference evidence="2" key="1">
    <citation type="thesis" date="2021" institute="BYU ScholarsArchive" country="Provo, UT, USA">
        <title>Applications of and Algorithms for Genome Assembly and Genomic Analyses with an Emphasis on Marine Teleosts.</title>
        <authorList>
            <person name="Pickett B.D."/>
        </authorList>
    </citation>
    <scope>NUCLEOTIDE SEQUENCE</scope>
    <source>
        <strain evidence="2">HI-2016</strain>
    </source>
</reference>
<comment type="caution">
    <text evidence="2">The sequence shown here is derived from an EMBL/GenBank/DDBJ whole genome shotgun (WGS) entry which is preliminary data.</text>
</comment>
<accession>A0A8T2PWH4</accession>
<evidence type="ECO:0000313" key="2">
    <source>
        <dbReference type="EMBL" id="KAG9355566.1"/>
    </source>
</evidence>
<organism evidence="2 3">
    <name type="scientific">Albula glossodonta</name>
    <name type="common">roundjaw bonefish</name>
    <dbReference type="NCBI Taxonomy" id="121402"/>
    <lineage>
        <taxon>Eukaryota</taxon>
        <taxon>Metazoa</taxon>
        <taxon>Chordata</taxon>
        <taxon>Craniata</taxon>
        <taxon>Vertebrata</taxon>
        <taxon>Euteleostomi</taxon>
        <taxon>Actinopterygii</taxon>
        <taxon>Neopterygii</taxon>
        <taxon>Teleostei</taxon>
        <taxon>Albuliformes</taxon>
        <taxon>Albulidae</taxon>
        <taxon>Albula</taxon>
    </lineage>
</organism>
<feature type="compositionally biased region" description="Low complexity" evidence="1">
    <location>
        <begin position="96"/>
        <end position="116"/>
    </location>
</feature>
<gene>
    <name evidence="2" type="ORF">JZ751_000404</name>
</gene>
<name>A0A8T2PWH4_9TELE</name>
<feature type="region of interest" description="Disordered" evidence="1">
    <location>
        <begin position="54"/>
        <end position="116"/>
    </location>
</feature>
<dbReference type="Proteomes" id="UP000824540">
    <property type="component" value="Unassembled WGS sequence"/>
</dbReference>
<sequence length="116" mass="12655">MYEMKRSASAVKDGCPAAHGCSSTCRPSSEAHTRPLLSVAMAPRPLAILMIVKPNSSSNGPAWRAPGTLSPTSSCRISRSGKTRRQTRGRKRRRPLQLPTRMPPSCRRPSRCTPTV</sequence>
<protein>
    <submittedName>
        <fullName evidence="2">Uncharacterized protein</fullName>
    </submittedName>
</protein>
<dbReference type="AlphaFoldDB" id="A0A8T2PWH4"/>
<evidence type="ECO:0000256" key="1">
    <source>
        <dbReference type="SAM" id="MobiDB-lite"/>
    </source>
</evidence>
<feature type="compositionally biased region" description="Basic residues" evidence="1">
    <location>
        <begin position="79"/>
        <end position="95"/>
    </location>
</feature>
<dbReference type="EMBL" id="JAFBMS010000001">
    <property type="protein sequence ID" value="KAG9355566.1"/>
    <property type="molecule type" value="Genomic_DNA"/>
</dbReference>
<proteinExistence type="predicted"/>